<keyword evidence="9" id="KW-1185">Reference proteome</keyword>
<dbReference type="Pfam" id="PF00132">
    <property type="entry name" value="Hexapep"/>
    <property type="match status" value="2"/>
</dbReference>
<evidence type="ECO:0000313" key="9">
    <source>
        <dbReference type="Proteomes" id="UP000023541"/>
    </source>
</evidence>
<dbReference type="OrthoDB" id="9784739at2"/>
<feature type="domain" description="UDP-3-O-[3-hydroxymyristoyl] glucosamine N-acyltransferase non-repeat region" evidence="7">
    <location>
        <begin position="27"/>
        <end position="90"/>
    </location>
</feature>
<sequence>MKFPQAHTLQQIATIISSEYVGDSNFPVLGMNEIHVVSAGDIVFVDHPKYYDKALQSAATVILINKEVECPEGKALLISDDPFRDFNILTTYFKPFKKADSLISETAKIGKNTIIQPGSFIGNNVSIGDNCIIHANVSIYDNTSIGNNVTIHAGTILGTDAFYYQKRPHGFDKLISGGRVVIEDNVDLGSSCTIDKGVTGDTIIKEGTKIDNQVHVGHDTVIGKKCLIASQVGISGCVVIEDEVTIWGQVGITSAITIGSKAIISAQSGVSKSLEANKSYFGTPADDFRKKYKEIASIRQIPDLIDKLKKNE</sequence>
<dbReference type="GO" id="GO:0009245">
    <property type="term" value="P:lipid A biosynthetic process"/>
    <property type="evidence" value="ECO:0007669"/>
    <property type="project" value="UniProtKB-KW"/>
</dbReference>
<dbReference type="SUPFAM" id="SSF51161">
    <property type="entry name" value="Trimeric LpxA-like enzymes"/>
    <property type="match status" value="1"/>
</dbReference>
<dbReference type="Proteomes" id="UP000023541">
    <property type="component" value="Unassembled WGS sequence"/>
</dbReference>
<dbReference type="AlphaFoldDB" id="A0A023BZS7"/>
<protein>
    <submittedName>
        <fullName evidence="8">UDP-3-O-(3-hydroxymyristoyl) glucosamine N-acyltransferase</fullName>
    </submittedName>
</protein>
<keyword evidence="6 8" id="KW-0012">Acyltransferase</keyword>
<proteinExistence type="predicted"/>
<dbReference type="InterPro" id="IPR011004">
    <property type="entry name" value="Trimer_LpxA-like_sf"/>
</dbReference>
<name>A0A023BZS7_9FLAO</name>
<dbReference type="GO" id="GO:0016020">
    <property type="term" value="C:membrane"/>
    <property type="evidence" value="ECO:0007669"/>
    <property type="project" value="GOC"/>
</dbReference>
<dbReference type="PANTHER" id="PTHR43378">
    <property type="entry name" value="UDP-3-O-ACYLGLUCOSAMINE N-ACYLTRANSFERASE"/>
    <property type="match status" value="1"/>
</dbReference>
<gene>
    <name evidence="8" type="ORF">ATO12_01405</name>
</gene>
<dbReference type="NCBIfam" id="NF002060">
    <property type="entry name" value="PRK00892.1"/>
    <property type="match status" value="1"/>
</dbReference>
<dbReference type="Pfam" id="PF04613">
    <property type="entry name" value="LpxD"/>
    <property type="match status" value="1"/>
</dbReference>
<dbReference type="eggNOG" id="COG1044">
    <property type="taxonomic scope" value="Bacteria"/>
</dbReference>
<dbReference type="InterPro" id="IPR020573">
    <property type="entry name" value="UDP_GlcNAc_AcTrfase_non-rep"/>
</dbReference>
<dbReference type="InterPro" id="IPR001451">
    <property type="entry name" value="Hexapep"/>
</dbReference>
<dbReference type="EMBL" id="AQRA01000001">
    <property type="protein sequence ID" value="EZH75464.1"/>
    <property type="molecule type" value="Genomic_DNA"/>
</dbReference>
<evidence type="ECO:0000256" key="6">
    <source>
        <dbReference type="ARBA" id="ARBA00023315"/>
    </source>
</evidence>
<organism evidence="8 9">
    <name type="scientific">Aquimarina atlantica</name>
    <dbReference type="NCBI Taxonomy" id="1317122"/>
    <lineage>
        <taxon>Bacteria</taxon>
        <taxon>Pseudomonadati</taxon>
        <taxon>Bacteroidota</taxon>
        <taxon>Flavobacteriia</taxon>
        <taxon>Flavobacteriales</taxon>
        <taxon>Flavobacteriaceae</taxon>
        <taxon>Aquimarina</taxon>
    </lineage>
</organism>
<evidence type="ECO:0000256" key="4">
    <source>
        <dbReference type="ARBA" id="ARBA00022737"/>
    </source>
</evidence>
<evidence type="ECO:0000256" key="5">
    <source>
        <dbReference type="ARBA" id="ARBA00023098"/>
    </source>
</evidence>
<reference evidence="8 9" key="1">
    <citation type="submission" date="2014-04" db="EMBL/GenBank/DDBJ databases">
        <title>Aquimarina sp. 22II-S11-z7 Genome Sequencing.</title>
        <authorList>
            <person name="Lai Q."/>
        </authorList>
    </citation>
    <scope>NUCLEOTIDE SEQUENCE [LARGE SCALE GENOMIC DNA]</scope>
    <source>
        <strain evidence="8 9">22II-S11-z7</strain>
    </source>
</reference>
<evidence type="ECO:0000256" key="2">
    <source>
        <dbReference type="ARBA" id="ARBA00022556"/>
    </source>
</evidence>
<accession>A0A023BZS7</accession>
<dbReference type="NCBIfam" id="TIGR01853">
    <property type="entry name" value="lipid_A_lpxD"/>
    <property type="match status" value="1"/>
</dbReference>
<evidence type="ECO:0000313" key="8">
    <source>
        <dbReference type="EMBL" id="EZH75464.1"/>
    </source>
</evidence>
<keyword evidence="1" id="KW-0444">Lipid biosynthesis</keyword>
<evidence type="ECO:0000256" key="3">
    <source>
        <dbReference type="ARBA" id="ARBA00022679"/>
    </source>
</evidence>
<keyword evidence="5" id="KW-0443">Lipid metabolism</keyword>
<keyword evidence="3 8" id="KW-0808">Transferase</keyword>
<evidence type="ECO:0000256" key="1">
    <source>
        <dbReference type="ARBA" id="ARBA00022516"/>
    </source>
</evidence>
<dbReference type="GO" id="GO:0016410">
    <property type="term" value="F:N-acyltransferase activity"/>
    <property type="evidence" value="ECO:0007669"/>
    <property type="project" value="InterPro"/>
</dbReference>
<dbReference type="CDD" id="cd03352">
    <property type="entry name" value="LbH_LpxD"/>
    <property type="match status" value="1"/>
</dbReference>
<dbReference type="RefSeq" id="WP_034237981.1">
    <property type="nucleotide sequence ID" value="NZ_AQRA01000001.1"/>
</dbReference>
<keyword evidence="4" id="KW-0677">Repeat</keyword>
<dbReference type="Gene3D" id="2.160.10.10">
    <property type="entry name" value="Hexapeptide repeat proteins"/>
    <property type="match status" value="1"/>
</dbReference>
<dbReference type="PANTHER" id="PTHR43378:SF2">
    <property type="entry name" value="UDP-3-O-ACYLGLUCOSAMINE N-ACYLTRANSFERASE 1, MITOCHONDRIAL-RELATED"/>
    <property type="match status" value="1"/>
</dbReference>
<dbReference type="STRING" id="1317122.ATO12_01405"/>
<dbReference type="Pfam" id="PF14602">
    <property type="entry name" value="Hexapep_2"/>
    <property type="match status" value="1"/>
</dbReference>
<keyword evidence="2" id="KW-0441">Lipid A biosynthesis</keyword>
<dbReference type="Gene3D" id="3.40.1390.10">
    <property type="entry name" value="MurE/MurF, N-terminal domain"/>
    <property type="match status" value="1"/>
</dbReference>
<evidence type="ECO:0000259" key="7">
    <source>
        <dbReference type="Pfam" id="PF04613"/>
    </source>
</evidence>
<dbReference type="InterPro" id="IPR007691">
    <property type="entry name" value="LpxD"/>
</dbReference>
<comment type="caution">
    <text evidence="8">The sequence shown here is derived from an EMBL/GenBank/DDBJ whole genome shotgun (WGS) entry which is preliminary data.</text>
</comment>